<reference evidence="3 4" key="1">
    <citation type="submission" date="2016-10" db="EMBL/GenBank/DDBJ databases">
        <authorList>
            <person name="Varghese N."/>
            <person name="Submissions S."/>
        </authorList>
    </citation>
    <scope>NUCLEOTIDE SEQUENCE [LARGE SCALE GENOMIC DNA]</scope>
    <source>
        <strain evidence="3 4">DSM 26672</strain>
    </source>
</reference>
<dbReference type="PANTHER" id="PTHR36505">
    <property type="entry name" value="BLR1072 PROTEIN"/>
    <property type="match status" value="1"/>
</dbReference>
<protein>
    <submittedName>
        <fullName evidence="3">PRC-barrel domain-containing protein</fullName>
    </submittedName>
</protein>
<dbReference type="Pfam" id="PF05239">
    <property type="entry name" value="PRC"/>
    <property type="match status" value="1"/>
</dbReference>
<evidence type="ECO:0000256" key="1">
    <source>
        <dbReference type="SAM" id="SignalP"/>
    </source>
</evidence>
<feature type="signal peptide" evidence="1">
    <location>
        <begin position="1"/>
        <end position="29"/>
    </location>
</feature>
<dbReference type="PANTHER" id="PTHR36505:SF1">
    <property type="entry name" value="BLR1072 PROTEIN"/>
    <property type="match status" value="1"/>
</dbReference>
<name>A0ABY0P4R4_9HYPH</name>
<accession>A0ABY0P4R4</accession>
<evidence type="ECO:0000259" key="2">
    <source>
        <dbReference type="Pfam" id="PF05239"/>
    </source>
</evidence>
<dbReference type="Gene3D" id="2.30.30.240">
    <property type="entry name" value="PRC-barrel domain"/>
    <property type="match status" value="1"/>
</dbReference>
<dbReference type="InterPro" id="IPR027275">
    <property type="entry name" value="PRC-brl_dom"/>
</dbReference>
<evidence type="ECO:0000313" key="3">
    <source>
        <dbReference type="EMBL" id="SDH31864.1"/>
    </source>
</evidence>
<dbReference type="Proteomes" id="UP000199468">
    <property type="component" value="Unassembled WGS sequence"/>
</dbReference>
<comment type="caution">
    <text evidence="3">The sequence shown here is derived from an EMBL/GenBank/DDBJ whole genome shotgun (WGS) entry which is preliminary data.</text>
</comment>
<evidence type="ECO:0000313" key="4">
    <source>
        <dbReference type="Proteomes" id="UP000199468"/>
    </source>
</evidence>
<dbReference type="InterPro" id="IPR011033">
    <property type="entry name" value="PRC_barrel-like_sf"/>
</dbReference>
<feature type="domain" description="PRC-barrel" evidence="2">
    <location>
        <begin position="48"/>
        <end position="125"/>
    </location>
</feature>
<dbReference type="SUPFAM" id="SSF50346">
    <property type="entry name" value="PRC-barrel domain"/>
    <property type="match status" value="1"/>
</dbReference>
<sequence>MYLENYNMRKMLVALAITSTIFGASMAYAQTAATTAREVYIKAQPTDVLSSNLIGLNVQNNAKDNVGEIKDLVVSNGSLSGLILSVGGFLGIGERYVVVAPPAVKVVYSENDKKWSATMDTTKDALKAAPEFKYEGRWKR</sequence>
<keyword evidence="4" id="KW-1185">Reference proteome</keyword>
<keyword evidence="1" id="KW-0732">Signal</keyword>
<dbReference type="EMBL" id="FNBZ01000008">
    <property type="protein sequence ID" value="SDH31864.1"/>
    <property type="molecule type" value="Genomic_DNA"/>
</dbReference>
<feature type="chain" id="PRO_5046209685" evidence="1">
    <location>
        <begin position="30"/>
        <end position="140"/>
    </location>
</feature>
<organism evidence="3 4">
    <name type="scientific">Bosea robiniae</name>
    <dbReference type="NCBI Taxonomy" id="1036780"/>
    <lineage>
        <taxon>Bacteria</taxon>
        <taxon>Pseudomonadati</taxon>
        <taxon>Pseudomonadota</taxon>
        <taxon>Alphaproteobacteria</taxon>
        <taxon>Hyphomicrobiales</taxon>
        <taxon>Boseaceae</taxon>
        <taxon>Bosea</taxon>
    </lineage>
</organism>
<gene>
    <name evidence="3" type="ORF">SAMN05421844_10821</name>
</gene>
<proteinExistence type="predicted"/>